<gene>
    <name evidence="2" type="ORF">Asi02nite_58980</name>
</gene>
<feature type="compositionally biased region" description="Gly residues" evidence="1">
    <location>
        <begin position="364"/>
        <end position="377"/>
    </location>
</feature>
<dbReference type="Proteomes" id="UP000604117">
    <property type="component" value="Unassembled WGS sequence"/>
</dbReference>
<dbReference type="InterPro" id="IPR038332">
    <property type="entry name" value="PPE_sf"/>
</dbReference>
<dbReference type="Gene3D" id="1.20.1260.20">
    <property type="entry name" value="PPE superfamily"/>
    <property type="match status" value="1"/>
</dbReference>
<feature type="region of interest" description="Disordered" evidence="1">
    <location>
        <begin position="177"/>
        <end position="261"/>
    </location>
</feature>
<feature type="compositionally biased region" description="Gly residues" evidence="1">
    <location>
        <begin position="346"/>
        <end position="355"/>
    </location>
</feature>
<evidence type="ECO:0000313" key="3">
    <source>
        <dbReference type="Proteomes" id="UP000604117"/>
    </source>
</evidence>
<dbReference type="EMBL" id="BONE01000060">
    <property type="protein sequence ID" value="GIF76380.1"/>
    <property type="molecule type" value="Genomic_DNA"/>
</dbReference>
<feature type="compositionally biased region" description="Gly residues" evidence="1">
    <location>
        <begin position="215"/>
        <end position="224"/>
    </location>
</feature>
<evidence type="ECO:0000313" key="2">
    <source>
        <dbReference type="EMBL" id="GIF76380.1"/>
    </source>
</evidence>
<reference evidence="2 3" key="1">
    <citation type="submission" date="2021-01" db="EMBL/GenBank/DDBJ databases">
        <title>Whole genome shotgun sequence of Asanoa siamensis NBRC 107932.</title>
        <authorList>
            <person name="Komaki H."/>
            <person name="Tamura T."/>
        </authorList>
    </citation>
    <scope>NUCLEOTIDE SEQUENCE [LARGE SCALE GENOMIC DNA]</scope>
    <source>
        <strain evidence="2 3">NBRC 107932</strain>
    </source>
</reference>
<dbReference type="SUPFAM" id="SSF140453">
    <property type="entry name" value="EsxAB dimer-like"/>
    <property type="match status" value="1"/>
</dbReference>
<name>A0ABQ4CYM1_9ACTN</name>
<organism evidence="2 3">
    <name type="scientific">Asanoa siamensis</name>
    <dbReference type="NCBI Taxonomy" id="926357"/>
    <lineage>
        <taxon>Bacteria</taxon>
        <taxon>Bacillati</taxon>
        <taxon>Actinomycetota</taxon>
        <taxon>Actinomycetes</taxon>
        <taxon>Micromonosporales</taxon>
        <taxon>Micromonosporaceae</taxon>
        <taxon>Asanoa</taxon>
    </lineage>
</organism>
<feature type="compositionally biased region" description="Low complexity" evidence="1">
    <location>
        <begin position="291"/>
        <end position="303"/>
    </location>
</feature>
<evidence type="ECO:0008006" key="4">
    <source>
        <dbReference type="Google" id="ProtNLM"/>
    </source>
</evidence>
<comment type="caution">
    <text evidence="2">The sequence shown here is derived from an EMBL/GenBank/DDBJ whole genome shotgun (WGS) entry which is preliminary data.</text>
</comment>
<evidence type="ECO:0000256" key="1">
    <source>
        <dbReference type="SAM" id="MobiDB-lite"/>
    </source>
</evidence>
<keyword evidence="3" id="KW-1185">Reference proteome</keyword>
<feature type="compositionally biased region" description="Low complexity" evidence="1">
    <location>
        <begin position="245"/>
        <end position="254"/>
    </location>
</feature>
<accession>A0ABQ4CYM1</accession>
<proteinExistence type="predicted"/>
<sequence length="433" mass="42386">MADYAGMSHRELYDQLFAGVPCQVENTIAAWKSAEQQADTLAGAIDRDLSRVLAGWEGAAGTEFRDRVGTIATYSRQLSGNFLATHSGLSQMSTALADAQAKAETPEEHDDNDKLWSGVVSGAGKGSVAGPVGTVGGALIGGIMGHNQDEEEKERARERMAALVAGVAAQYEVADQADWRPFPAPPSGLPEGDPHRASTPAGGPRVGAPALDPGTGPGGSGQTGGIHNPAHVAADPGLAGGPGTPGAATVDTGTQVGSQLTGSGEGALAAGAVTVGALTQLGGMPNATSVTGTGLTSSTLPPGGVLGQVTNGTPGGGPTTAASATGKGANTVKPSPASGQAATGPRGAGGRGVGVSGSQSAAGRPGGGAQGATGPEGRGNSTSAAGRAAQAAAGARGTQPHEDETDEHTTWLTEDDLVWRDSDDVPPPVLGTA</sequence>
<feature type="compositionally biased region" description="Low complexity" evidence="1">
    <location>
        <begin position="319"/>
        <end position="331"/>
    </location>
</feature>
<protein>
    <recommendedName>
        <fullName evidence="4">WXG100 family type VII secretion target</fullName>
    </recommendedName>
</protein>
<feature type="compositionally biased region" description="Low complexity" evidence="1">
    <location>
        <begin position="378"/>
        <end position="398"/>
    </location>
</feature>
<dbReference type="InterPro" id="IPR036689">
    <property type="entry name" value="ESAT-6-like_sf"/>
</dbReference>
<feature type="region of interest" description="Disordered" evidence="1">
    <location>
        <begin position="289"/>
        <end position="433"/>
    </location>
</feature>
<dbReference type="RefSeq" id="WP_203717256.1">
    <property type="nucleotide sequence ID" value="NZ_BONE01000060.1"/>
</dbReference>